<dbReference type="SMART" id="SM00461">
    <property type="entry name" value="WH1"/>
    <property type="match status" value="1"/>
</dbReference>
<sequence length="438" mass="47259">MAHGGGGGGGRAKVTPNLAVDGEGTRTLNLTVLQRLDPAVEDILITAAHVTLYDFDTDVNQWSRKDVEGSLFVVKRNAQPRFQFIVMNRRNTDNLVEDLLGDFEYQLQAPYIMYHNAAQEVIGIWFYNSQECQEVANLFSRILNAFSRVPPKPKIASVQSEFEELEAAPALVEGPLEPQTSNIMSTTTHVQEDPLSAFFSAAANAGGNSAVAVARQPIQSFGTTPVATHAATGITTTQSPGLHYLLPSQDSSVSGVPADAHGGAGSIGRSTSLVNPSLFSPLTSSQTTMMRSNPAVPTAPPQHPRTAQQPQSAPLLQPFPLPTASPSPPYGTPLLQPFPPPNPSPSLASAPVLSPALSRDKVRDALLRLVEMVTKSVLYSWCREVLFRVYLETFAEPNILGPTYILKWTVGPCFSKTGVQRVELECMQNGEDCSLWPA</sequence>
<dbReference type="Proteomes" id="UP000604825">
    <property type="component" value="Unassembled WGS sequence"/>
</dbReference>
<comment type="subcellular location">
    <subcellularLocation>
        <location evidence="1">Cytoplasm</location>
    </subcellularLocation>
</comment>
<keyword evidence="3" id="KW-0963">Cytoplasm</keyword>
<organism evidence="6 7">
    <name type="scientific">Miscanthus lutarioriparius</name>
    <dbReference type="NCBI Taxonomy" id="422564"/>
    <lineage>
        <taxon>Eukaryota</taxon>
        <taxon>Viridiplantae</taxon>
        <taxon>Streptophyta</taxon>
        <taxon>Embryophyta</taxon>
        <taxon>Tracheophyta</taxon>
        <taxon>Spermatophyta</taxon>
        <taxon>Magnoliopsida</taxon>
        <taxon>Liliopsida</taxon>
        <taxon>Poales</taxon>
        <taxon>Poaceae</taxon>
        <taxon>PACMAD clade</taxon>
        <taxon>Panicoideae</taxon>
        <taxon>Andropogonodae</taxon>
        <taxon>Andropogoneae</taxon>
        <taxon>Saccharinae</taxon>
        <taxon>Miscanthus</taxon>
    </lineage>
</organism>
<dbReference type="Pfam" id="PF06058">
    <property type="entry name" value="DCP1"/>
    <property type="match status" value="1"/>
</dbReference>
<evidence type="ECO:0000259" key="5">
    <source>
        <dbReference type="SMART" id="SM00461"/>
    </source>
</evidence>
<dbReference type="EMBL" id="CAJGYO010000004">
    <property type="protein sequence ID" value="CAD6226296.1"/>
    <property type="molecule type" value="Genomic_DNA"/>
</dbReference>
<comment type="similarity">
    <text evidence="2">Belongs to the DCP1 family.</text>
</comment>
<dbReference type="InterPro" id="IPR010334">
    <property type="entry name" value="Dcp1"/>
</dbReference>
<dbReference type="GO" id="GO:0000290">
    <property type="term" value="P:deadenylation-dependent decapping of nuclear-transcribed mRNA"/>
    <property type="evidence" value="ECO:0007669"/>
    <property type="project" value="InterPro"/>
</dbReference>
<dbReference type="InterPro" id="IPR011993">
    <property type="entry name" value="PH-like_dom_sf"/>
</dbReference>
<dbReference type="GO" id="GO:0031087">
    <property type="term" value="P:deadenylation-independent decapping of nuclear-transcribed mRNA"/>
    <property type="evidence" value="ECO:0007669"/>
    <property type="project" value="TreeGrafter"/>
</dbReference>
<dbReference type="AlphaFoldDB" id="A0A811NMV5"/>
<evidence type="ECO:0000256" key="4">
    <source>
        <dbReference type="SAM" id="MobiDB-lite"/>
    </source>
</evidence>
<evidence type="ECO:0000256" key="1">
    <source>
        <dbReference type="ARBA" id="ARBA00004496"/>
    </source>
</evidence>
<dbReference type="PANTHER" id="PTHR16290">
    <property type="entry name" value="TRANSCRIPTION FACTOR SMIF DECAPPING ENZYME DCP1"/>
    <property type="match status" value="1"/>
</dbReference>
<protein>
    <recommendedName>
        <fullName evidence="5">WH1 domain-containing protein</fullName>
    </recommendedName>
</protein>
<feature type="compositionally biased region" description="Pro residues" evidence="4">
    <location>
        <begin position="317"/>
        <end position="344"/>
    </location>
</feature>
<evidence type="ECO:0000313" key="7">
    <source>
        <dbReference type="Proteomes" id="UP000604825"/>
    </source>
</evidence>
<dbReference type="GO" id="GO:0000932">
    <property type="term" value="C:P-body"/>
    <property type="evidence" value="ECO:0007669"/>
    <property type="project" value="TreeGrafter"/>
</dbReference>
<evidence type="ECO:0000256" key="2">
    <source>
        <dbReference type="ARBA" id="ARBA00008778"/>
    </source>
</evidence>
<proteinExistence type="inferred from homology"/>
<dbReference type="PANTHER" id="PTHR16290:SF17">
    <property type="entry name" value="OS07G0249600 PROTEIN"/>
    <property type="match status" value="1"/>
</dbReference>
<keyword evidence="7" id="KW-1185">Reference proteome</keyword>
<comment type="caution">
    <text evidence="6">The sequence shown here is derived from an EMBL/GenBank/DDBJ whole genome shotgun (WGS) entry which is preliminary data.</text>
</comment>
<evidence type="ECO:0000313" key="6">
    <source>
        <dbReference type="EMBL" id="CAD6226296.1"/>
    </source>
</evidence>
<dbReference type="GO" id="GO:0003729">
    <property type="term" value="F:mRNA binding"/>
    <property type="evidence" value="ECO:0007669"/>
    <property type="project" value="TreeGrafter"/>
</dbReference>
<feature type="region of interest" description="Disordered" evidence="4">
    <location>
        <begin position="246"/>
        <end position="351"/>
    </location>
</feature>
<name>A0A811NMV5_9POAL</name>
<accession>A0A811NMV5</accession>
<dbReference type="OrthoDB" id="440673at2759"/>
<dbReference type="Gene3D" id="2.30.29.30">
    <property type="entry name" value="Pleckstrin-homology domain (PH domain)/Phosphotyrosine-binding domain (PTB)"/>
    <property type="match status" value="1"/>
</dbReference>
<dbReference type="InterPro" id="IPR000697">
    <property type="entry name" value="WH1/EVH1_dom"/>
</dbReference>
<dbReference type="FunFam" id="2.30.29.30:FF:000159">
    <property type="entry name" value="mRNA-decapping enzyme-like protein"/>
    <property type="match status" value="1"/>
</dbReference>
<gene>
    <name evidence="6" type="ORF">NCGR_LOCUS18162</name>
</gene>
<evidence type="ECO:0000256" key="3">
    <source>
        <dbReference type="ARBA" id="ARBA00022490"/>
    </source>
</evidence>
<feature type="compositionally biased region" description="Polar residues" evidence="4">
    <location>
        <begin position="268"/>
        <end position="291"/>
    </location>
</feature>
<feature type="domain" description="WH1" evidence="5">
    <location>
        <begin position="38"/>
        <end position="143"/>
    </location>
</feature>
<dbReference type="GO" id="GO:0008047">
    <property type="term" value="F:enzyme activator activity"/>
    <property type="evidence" value="ECO:0007669"/>
    <property type="project" value="InterPro"/>
</dbReference>
<dbReference type="SUPFAM" id="SSF50729">
    <property type="entry name" value="PH domain-like"/>
    <property type="match status" value="1"/>
</dbReference>
<dbReference type="CDD" id="cd13182">
    <property type="entry name" value="EVH1-like_Dcp1"/>
    <property type="match status" value="1"/>
</dbReference>
<reference evidence="6" key="1">
    <citation type="submission" date="2020-10" db="EMBL/GenBank/DDBJ databases">
        <authorList>
            <person name="Han B."/>
            <person name="Lu T."/>
            <person name="Zhao Q."/>
            <person name="Huang X."/>
            <person name="Zhao Y."/>
        </authorList>
    </citation>
    <scope>NUCLEOTIDE SEQUENCE</scope>
</reference>